<keyword evidence="2" id="KW-0812">Transmembrane</keyword>
<dbReference type="OrthoDB" id="2753342at2759"/>
<dbReference type="AlphaFoldDB" id="A0A5C2RRN6"/>
<feature type="transmembrane region" description="Helical" evidence="2">
    <location>
        <begin position="45"/>
        <end position="70"/>
    </location>
</feature>
<name>A0A5C2RRN6_9APHY</name>
<feature type="transmembrane region" description="Helical" evidence="2">
    <location>
        <begin position="103"/>
        <end position="122"/>
    </location>
</feature>
<feature type="region of interest" description="Disordered" evidence="1">
    <location>
        <begin position="316"/>
        <end position="340"/>
    </location>
</feature>
<feature type="transmembrane region" description="Helical" evidence="2">
    <location>
        <begin position="129"/>
        <end position="152"/>
    </location>
</feature>
<evidence type="ECO:0000256" key="1">
    <source>
        <dbReference type="SAM" id="MobiDB-lite"/>
    </source>
</evidence>
<organism evidence="3 4">
    <name type="scientific">Lentinus tigrinus ALCF2SS1-6</name>
    <dbReference type="NCBI Taxonomy" id="1328759"/>
    <lineage>
        <taxon>Eukaryota</taxon>
        <taxon>Fungi</taxon>
        <taxon>Dikarya</taxon>
        <taxon>Basidiomycota</taxon>
        <taxon>Agaricomycotina</taxon>
        <taxon>Agaricomycetes</taxon>
        <taxon>Polyporales</taxon>
        <taxon>Polyporaceae</taxon>
        <taxon>Lentinus</taxon>
    </lineage>
</organism>
<dbReference type="STRING" id="1328759.A0A5C2RRN6"/>
<keyword evidence="2" id="KW-0472">Membrane</keyword>
<dbReference type="Proteomes" id="UP000313359">
    <property type="component" value="Unassembled WGS sequence"/>
</dbReference>
<keyword evidence="2" id="KW-1133">Transmembrane helix</keyword>
<sequence length="340" mass="37583">MGDIGVANAELIGLWLQLLATGAYLVYFSRCVASFKYSIRGRSSYGWVPIVTVCILMFLCTIGDQVLALVRTYQAFGVPLDGRPDPGAFYANPATKLSLAKNSFNVILTFLSDIIIVFRTYVIWNGNWFVIVLPVCLMIVNLTLGVLTLIALGSAKTGDDLILATVTVRFKYYLIVTFCLNVICASSICWKIWRVHSRVSPTRIIPSSSGHVMEVIMQSAGIYCAHLFALIVTNAVGTNAFFILLDPLPPMAAIIFSMMLVRAQDRRTPLLSDRDVDSRLPPTADLRFWKSRSVRTPVSIGVNIDLERIVHRDQGTVQDAPPLHAPEDGLSEQDKPRSIS</sequence>
<feature type="transmembrane region" description="Helical" evidence="2">
    <location>
        <begin position="172"/>
        <end position="193"/>
    </location>
</feature>
<feature type="transmembrane region" description="Helical" evidence="2">
    <location>
        <begin position="12"/>
        <end position="33"/>
    </location>
</feature>
<keyword evidence="4" id="KW-1185">Reference proteome</keyword>
<protein>
    <submittedName>
        <fullName evidence="3">Uncharacterized protein</fullName>
    </submittedName>
</protein>
<reference evidence="3" key="1">
    <citation type="journal article" date="2018" name="Genome Biol. Evol.">
        <title>Genomics and development of Lentinus tigrinus, a white-rot wood-decaying mushroom with dimorphic fruiting bodies.</title>
        <authorList>
            <person name="Wu B."/>
            <person name="Xu Z."/>
            <person name="Knudson A."/>
            <person name="Carlson A."/>
            <person name="Chen N."/>
            <person name="Kovaka S."/>
            <person name="LaButti K."/>
            <person name="Lipzen A."/>
            <person name="Pennachio C."/>
            <person name="Riley R."/>
            <person name="Schakwitz W."/>
            <person name="Umezawa K."/>
            <person name="Ohm R.A."/>
            <person name="Grigoriev I.V."/>
            <person name="Nagy L.G."/>
            <person name="Gibbons J."/>
            <person name="Hibbett D."/>
        </authorList>
    </citation>
    <scope>NUCLEOTIDE SEQUENCE [LARGE SCALE GENOMIC DNA]</scope>
    <source>
        <strain evidence="3">ALCF2SS1-6</strain>
    </source>
</reference>
<feature type="transmembrane region" description="Helical" evidence="2">
    <location>
        <begin position="214"/>
        <end position="235"/>
    </location>
</feature>
<gene>
    <name evidence="3" type="ORF">L227DRAFT_513715</name>
</gene>
<proteinExistence type="predicted"/>
<evidence type="ECO:0000256" key="2">
    <source>
        <dbReference type="SAM" id="Phobius"/>
    </source>
</evidence>
<evidence type="ECO:0000313" key="3">
    <source>
        <dbReference type="EMBL" id="RPD53175.1"/>
    </source>
</evidence>
<dbReference type="EMBL" id="ML122328">
    <property type="protein sequence ID" value="RPD53175.1"/>
    <property type="molecule type" value="Genomic_DNA"/>
</dbReference>
<evidence type="ECO:0000313" key="4">
    <source>
        <dbReference type="Proteomes" id="UP000313359"/>
    </source>
</evidence>
<accession>A0A5C2RRN6</accession>